<keyword evidence="3" id="KW-1185">Reference proteome</keyword>
<dbReference type="STRING" id="933084.A0A067P4L9"/>
<dbReference type="AlphaFoldDB" id="A0A067P4L9"/>
<gene>
    <name evidence="2" type="ORF">JAAARDRAFT_63507</name>
</gene>
<accession>A0A067P4L9</accession>
<dbReference type="Proteomes" id="UP000027265">
    <property type="component" value="Unassembled WGS sequence"/>
</dbReference>
<reference evidence="3" key="1">
    <citation type="journal article" date="2014" name="Proc. Natl. Acad. Sci. U.S.A.">
        <title>Extensive sampling of basidiomycete genomes demonstrates inadequacy of the white-rot/brown-rot paradigm for wood decay fungi.</title>
        <authorList>
            <person name="Riley R."/>
            <person name="Salamov A.A."/>
            <person name="Brown D.W."/>
            <person name="Nagy L.G."/>
            <person name="Floudas D."/>
            <person name="Held B.W."/>
            <person name="Levasseur A."/>
            <person name="Lombard V."/>
            <person name="Morin E."/>
            <person name="Otillar R."/>
            <person name="Lindquist E.A."/>
            <person name="Sun H."/>
            <person name="LaButti K.M."/>
            <person name="Schmutz J."/>
            <person name="Jabbour D."/>
            <person name="Luo H."/>
            <person name="Baker S.E."/>
            <person name="Pisabarro A.G."/>
            <person name="Walton J.D."/>
            <person name="Blanchette R.A."/>
            <person name="Henrissat B."/>
            <person name="Martin F."/>
            <person name="Cullen D."/>
            <person name="Hibbett D.S."/>
            <person name="Grigoriev I.V."/>
        </authorList>
    </citation>
    <scope>NUCLEOTIDE SEQUENCE [LARGE SCALE GENOMIC DNA]</scope>
    <source>
        <strain evidence="3">MUCL 33604</strain>
    </source>
</reference>
<proteinExistence type="predicted"/>
<evidence type="ECO:0000313" key="2">
    <source>
        <dbReference type="EMBL" id="KDQ49729.1"/>
    </source>
</evidence>
<dbReference type="EMBL" id="KL197775">
    <property type="protein sequence ID" value="KDQ49729.1"/>
    <property type="molecule type" value="Genomic_DNA"/>
</dbReference>
<dbReference type="InParanoid" id="A0A067P4L9"/>
<dbReference type="OrthoDB" id="4480078at2759"/>
<evidence type="ECO:0000313" key="3">
    <source>
        <dbReference type="Proteomes" id="UP000027265"/>
    </source>
</evidence>
<protein>
    <submittedName>
        <fullName evidence="2">Uncharacterized protein</fullName>
    </submittedName>
</protein>
<feature type="compositionally biased region" description="Basic and acidic residues" evidence="1">
    <location>
        <begin position="236"/>
        <end position="249"/>
    </location>
</feature>
<name>A0A067P4L9_9AGAM</name>
<dbReference type="HOGENOM" id="CLU_078026_0_0_1"/>
<feature type="region of interest" description="Disordered" evidence="1">
    <location>
        <begin position="227"/>
        <end position="249"/>
    </location>
</feature>
<sequence>MVRFGCKPRLLPILLLGPPGYYIYTESQRLTSTYPALPPHLTTTRTFHFLAVPSEKKSQYVHAGYADVFIARVPRSALPISSRSAKGGEKGGDGDGESLNEKWAKVFLVEDPPSTVQPLTMSWHNPPSLIRFFEKIASWGYPFRLMSGGRHTLEVMMDDRSGGGGEGEGEWVLSFGCAHDYERVNPVDGKEDGKVVPEWVGWTHKTWARWLLDGAVKELMRRSELVSDRPLGPKVGNDEGGRKLEEKKG</sequence>
<organism evidence="2 3">
    <name type="scientific">Jaapia argillacea MUCL 33604</name>
    <dbReference type="NCBI Taxonomy" id="933084"/>
    <lineage>
        <taxon>Eukaryota</taxon>
        <taxon>Fungi</taxon>
        <taxon>Dikarya</taxon>
        <taxon>Basidiomycota</taxon>
        <taxon>Agaricomycotina</taxon>
        <taxon>Agaricomycetes</taxon>
        <taxon>Agaricomycetidae</taxon>
        <taxon>Jaapiales</taxon>
        <taxon>Jaapiaceae</taxon>
        <taxon>Jaapia</taxon>
    </lineage>
</organism>
<evidence type="ECO:0000256" key="1">
    <source>
        <dbReference type="SAM" id="MobiDB-lite"/>
    </source>
</evidence>